<evidence type="ECO:0000313" key="3">
    <source>
        <dbReference type="Proteomes" id="UP000001554"/>
    </source>
</evidence>
<gene>
    <name evidence="4" type="primary">LOC118414753</name>
</gene>
<keyword evidence="3" id="KW-1185">Reference proteome</keyword>
<evidence type="ECO:0000313" key="4">
    <source>
        <dbReference type="RefSeq" id="XP_035674863.1"/>
    </source>
</evidence>
<accession>A0A9J7L2D9</accession>
<dbReference type="OrthoDB" id="329835at2759"/>
<proteinExistence type="predicted"/>
<organism evidence="3 4">
    <name type="scientific">Branchiostoma floridae</name>
    <name type="common">Florida lancelet</name>
    <name type="synonym">Amphioxus</name>
    <dbReference type="NCBI Taxonomy" id="7739"/>
    <lineage>
        <taxon>Eukaryota</taxon>
        <taxon>Metazoa</taxon>
        <taxon>Chordata</taxon>
        <taxon>Cephalochordata</taxon>
        <taxon>Leptocardii</taxon>
        <taxon>Amphioxiformes</taxon>
        <taxon>Branchiostomatidae</taxon>
        <taxon>Branchiostoma</taxon>
    </lineage>
</organism>
<dbReference type="Gene3D" id="3.40.47.10">
    <property type="match status" value="1"/>
</dbReference>
<evidence type="ECO:0000259" key="2">
    <source>
        <dbReference type="Pfam" id="PF00109"/>
    </source>
</evidence>
<dbReference type="InterPro" id="IPR050091">
    <property type="entry name" value="PKS_NRPS_Biosynth_Enz"/>
</dbReference>
<dbReference type="InterPro" id="IPR014030">
    <property type="entry name" value="Ketoacyl_synth_N"/>
</dbReference>
<dbReference type="AlphaFoldDB" id="A0A9J7L2D9"/>
<dbReference type="Pfam" id="PF00109">
    <property type="entry name" value="ketoacyl-synt"/>
    <property type="match status" value="1"/>
</dbReference>
<dbReference type="PANTHER" id="PTHR43775:SF53">
    <property type="entry name" value="HYBRID PKS-NRPS SYNTHETASE PYNA-LIKE"/>
    <property type="match status" value="1"/>
</dbReference>
<name>A0A9J7L2D9_BRAFL</name>
<feature type="compositionally biased region" description="Polar residues" evidence="1">
    <location>
        <begin position="29"/>
        <end position="52"/>
    </location>
</feature>
<dbReference type="InterPro" id="IPR016039">
    <property type="entry name" value="Thiolase-like"/>
</dbReference>
<dbReference type="RefSeq" id="XP_035674863.1">
    <property type="nucleotide sequence ID" value="XM_035818970.1"/>
</dbReference>
<dbReference type="PANTHER" id="PTHR43775">
    <property type="entry name" value="FATTY ACID SYNTHASE"/>
    <property type="match status" value="1"/>
</dbReference>
<dbReference type="SUPFAM" id="SSF53901">
    <property type="entry name" value="Thiolase-like"/>
    <property type="match status" value="1"/>
</dbReference>
<feature type="region of interest" description="Disordered" evidence="1">
    <location>
        <begin position="1"/>
        <end position="106"/>
    </location>
</feature>
<protein>
    <submittedName>
        <fullName evidence="4">Phthiocerol synthesis polyketide synthase type I PpsA-like</fullName>
    </submittedName>
</protein>
<reference evidence="3" key="1">
    <citation type="journal article" date="2020" name="Nat. Ecol. Evol.">
        <title>Deeply conserved synteny resolves early events in vertebrate evolution.</title>
        <authorList>
            <person name="Simakov O."/>
            <person name="Marletaz F."/>
            <person name="Yue J.X."/>
            <person name="O'Connell B."/>
            <person name="Jenkins J."/>
            <person name="Brandt A."/>
            <person name="Calef R."/>
            <person name="Tung C.H."/>
            <person name="Huang T.K."/>
            <person name="Schmutz J."/>
            <person name="Satoh N."/>
            <person name="Yu J.K."/>
            <person name="Putnam N.H."/>
            <person name="Green R.E."/>
            <person name="Rokhsar D.S."/>
        </authorList>
    </citation>
    <scope>NUCLEOTIDE SEQUENCE [LARGE SCALE GENOMIC DNA]</scope>
    <source>
        <strain evidence="3">S238N-H82</strain>
    </source>
</reference>
<reference evidence="4" key="2">
    <citation type="submission" date="2025-08" db="UniProtKB">
        <authorList>
            <consortium name="RefSeq"/>
        </authorList>
    </citation>
    <scope>IDENTIFICATION</scope>
    <source>
        <strain evidence="4">S238N-H82</strain>
        <tissue evidence="4">Testes</tissue>
    </source>
</reference>
<evidence type="ECO:0000256" key="1">
    <source>
        <dbReference type="SAM" id="MobiDB-lite"/>
    </source>
</evidence>
<sequence>MAAQPFKEAEAGKTVVQDAIALLHEKQPKPSSAPSHTKNRAQATNATKTQNPPAAKTEFEVGVQNGPHSSDGIRISGGHLNVPKTSPDMYEDGAEHGSHGKQNHRHPNYFPVAIVGIGCRMPGGTTSPEKFWDVISEGRNVITEVPPERWSLDVYHSTDPHQSGTHVTRKAGFVDGIDMFDHTFFKVQSSSTVSYSLVNKFILIRMVRH</sequence>
<feature type="domain" description="Beta-ketoacyl synthase-like N-terminal" evidence="2">
    <location>
        <begin position="111"/>
        <end position="191"/>
    </location>
</feature>
<dbReference type="Proteomes" id="UP000001554">
    <property type="component" value="Chromosome 4"/>
</dbReference>
<dbReference type="KEGG" id="bfo:118414753"/>
<dbReference type="GO" id="GO:0016746">
    <property type="term" value="F:acyltransferase activity"/>
    <property type="evidence" value="ECO:0007669"/>
    <property type="project" value="InterPro"/>
</dbReference>
<dbReference type="GeneID" id="118414753"/>